<dbReference type="GO" id="GO:0006302">
    <property type="term" value="P:double-strand break repair"/>
    <property type="evidence" value="ECO:0007669"/>
    <property type="project" value="TreeGrafter"/>
</dbReference>
<keyword evidence="8" id="KW-0227">DNA damage</keyword>
<protein>
    <recommendedName>
        <fullName evidence="3">BRISC and BRCA1-A complex member 2</fullName>
    </recommendedName>
    <alternativeName>
        <fullName evidence="16">BRCA1-A complex subunit BRE</fullName>
    </alternativeName>
    <alternativeName>
        <fullName evidence="17">BRCA1/BRCA2-containing complex subunit 45</fullName>
    </alternativeName>
</protein>
<evidence type="ECO:0000256" key="15">
    <source>
        <dbReference type="ARBA" id="ARBA00025766"/>
    </source>
</evidence>
<evidence type="ECO:0000256" key="14">
    <source>
        <dbReference type="ARBA" id="ARBA00023306"/>
    </source>
</evidence>
<dbReference type="InterPro" id="IPR010358">
    <property type="entry name" value="BRE"/>
</dbReference>
<proteinExistence type="inferred from homology"/>
<dbReference type="GO" id="GO:0005737">
    <property type="term" value="C:cytoplasm"/>
    <property type="evidence" value="ECO:0007669"/>
    <property type="project" value="UniProtKB-SubCell"/>
</dbReference>
<evidence type="ECO:0000256" key="6">
    <source>
        <dbReference type="ARBA" id="ARBA00022703"/>
    </source>
</evidence>
<evidence type="ECO:0000256" key="18">
    <source>
        <dbReference type="SAM" id="MobiDB-lite"/>
    </source>
</evidence>
<evidence type="ECO:0000256" key="7">
    <source>
        <dbReference type="ARBA" id="ARBA00022737"/>
    </source>
</evidence>
<keyword evidence="12" id="KW-0234">DNA repair</keyword>
<evidence type="ECO:0000256" key="4">
    <source>
        <dbReference type="ARBA" id="ARBA00022490"/>
    </source>
</evidence>
<keyword evidence="7" id="KW-0677">Repeat</keyword>
<comment type="caution">
    <text evidence="19">The sequence shown here is derived from an EMBL/GenBank/DDBJ whole genome shotgun (WGS) entry which is preliminary data.</text>
</comment>
<evidence type="ECO:0000256" key="16">
    <source>
        <dbReference type="ARBA" id="ARBA00032491"/>
    </source>
</evidence>
<evidence type="ECO:0000256" key="2">
    <source>
        <dbReference type="ARBA" id="ARBA00004496"/>
    </source>
</evidence>
<evidence type="ECO:0000313" key="20">
    <source>
        <dbReference type="Proteomes" id="UP001237642"/>
    </source>
</evidence>
<name>A0AAD8MSG0_9APIA</name>
<comment type="similarity">
    <text evidence="15">Belongs to the BABAM2 family.</text>
</comment>
<keyword evidence="6" id="KW-0053">Apoptosis</keyword>
<evidence type="ECO:0000256" key="17">
    <source>
        <dbReference type="ARBA" id="ARBA00032630"/>
    </source>
</evidence>
<evidence type="ECO:0000256" key="5">
    <source>
        <dbReference type="ARBA" id="ARBA00022618"/>
    </source>
</evidence>
<dbReference type="EMBL" id="JAUIZM010000005">
    <property type="protein sequence ID" value="KAK1383312.1"/>
    <property type="molecule type" value="Genomic_DNA"/>
</dbReference>
<organism evidence="19 20">
    <name type="scientific">Heracleum sosnowskyi</name>
    <dbReference type="NCBI Taxonomy" id="360622"/>
    <lineage>
        <taxon>Eukaryota</taxon>
        <taxon>Viridiplantae</taxon>
        <taxon>Streptophyta</taxon>
        <taxon>Embryophyta</taxon>
        <taxon>Tracheophyta</taxon>
        <taxon>Spermatophyta</taxon>
        <taxon>Magnoliopsida</taxon>
        <taxon>eudicotyledons</taxon>
        <taxon>Gunneridae</taxon>
        <taxon>Pentapetalae</taxon>
        <taxon>asterids</taxon>
        <taxon>campanulids</taxon>
        <taxon>Apiales</taxon>
        <taxon>Apiaceae</taxon>
        <taxon>Apioideae</taxon>
        <taxon>apioid superclade</taxon>
        <taxon>Tordylieae</taxon>
        <taxon>Tordyliinae</taxon>
        <taxon>Heracleum</taxon>
    </lineage>
</organism>
<keyword evidence="9" id="KW-0498">Mitosis</keyword>
<dbReference type="GO" id="GO:0006325">
    <property type="term" value="P:chromatin organization"/>
    <property type="evidence" value="ECO:0007669"/>
    <property type="project" value="UniProtKB-KW"/>
</dbReference>
<keyword evidence="20" id="KW-1185">Reference proteome</keyword>
<keyword evidence="14" id="KW-0131">Cell cycle</keyword>
<dbReference type="PANTHER" id="PTHR15189:SF7">
    <property type="entry name" value="BRISC AND BRCA1-A COMPLEX MEMBER 2"/>
    <property type="match status" value="1"/>
</dbReference>
<feature type="region of interest" description="Disordered" evidence="18">
    <location>
        <begin position="1"/>
        <end position="28"/>
    </location>
</feature>
<evidence type="ECO:0000256" key="13">
    <source>
        <dbReference type="ARBA" id="ARBA00023242"/>
    </source>
</evidence>
<dbReference type="PANTHER" id="PTHR15189">
    <property type="entry name" value="BRISC AND BRCA1-A COMPLEX MEMBER 2"/>
    <property type="match status" value="1"/>
</dbReference>
<reference evidence="19" key="2">
    <citation type="submission" date="2023-05" db="EMBL/GenBank/DDBJ databases">
        <authorList>
            <person name="Schelkunov M.I."/>
        </authorList>
    </citation>
    <scope>NUCLEOTIDE SEQUENCE</scope>
    <source>
        <strain evidence="19">Hsosn_3</strain>
        <tissue evidence="19">Leaf</tissue>
    </source>
</reference>
<evidence type="ECO:0000313" key="19">
    <source>
        <dbReference type="EMBL" id="KAK1383312.1"/>
    </source>
</evidence>
<evidence type="ECO:0000256" key="12">
    <source>
        <dbReference type="ARBA" id="ARBA00023204"/>
    </source>
</evidence>
<keyword evidence="10" id="KW-0833">Ubl conjugation pathway</keyword>
<keyword evidence="4" id="KW-0963">Cytoplasm</keyword>
<reference evidence="19" key="1">
    <citation type="submission" date="2023-02" db="EMBL/GenBank/DDBJ databases">
        <title>Genome of toxic invasive species Heracleum sosnowskyi carries increased number of genes despite the absence of recent whole-genome duplications.</title>
        <authorList>
            <person name="Schelkunov M."/>
            <person name="Shtratnikova V."/>
            <person name="Makarenko M."/>
            <person name="Klepikova A."/>
            <person name="Omelchenko D."/>
            <person name="Novikova G."/>
            <person name="Obukhova E."/>
            <person name="Bogdanov V."/>
            <person name="Penin A."/>
            <person name="Logacheva M."/>
        </authorList>
    </citation>
    <scope>NUCLEOTIDE SEQUENCE</scope>
    <source>
        <strain evidence="19">Hsosn_3</strain>
        <tissue evidence="19">Leaf</tissue>
    </source>
</reference>
<dbReference type="GO" id="GO:0070552">
    <property type="term" value="C:BRISC complex"/>
    <property type="evidence" value="ECO:0007669"/>
    <property type="project" value="InterPro"/>
</dbReference>
<gene>
    <name evidence="19" type="ORF">POM88_021047</name>
</gene>
<dbReference type="Gene3D" id="3.30.200.20">
    <property type="entry name" value="Phosphorylase Kinase, domain 1"/>
    <property type="match status" value="1"/>
</dbReference>
<keyword evidence="13" id="KW-0539">Nucleus</keyword>
<dbReference type="Proteomes" id="UP001237642">
    <property type="component" value="Unassembled WGS sequence"/>
</dbReference>
<evidence type="ECO:0000256" key="8">
    <source>
        <dbReference type="ARBA" id="ARBA00022763"/>
    </source>
</evidence>
<keyword evidence="5" id="KW-0132">Cell division</keyword>
<evidence type="ECO:0000256" key="3">
    <source>
        <dbReference type="ARBA" id="ARBA00019438"/>
    </source>
</evidence>
<comment type="subcellular location">
    <subcellularLocation>
        <location evidence="2">Cytoplasm</location>
    </subcellularLocation>
    <subcellularLocation>
        <location evidence="1">Nucleus</location>
    </subcellularLocation>
</comment>
<keyword evidence="11" id="KW-0156">Chromatin regulator</keyword>
<accession>A0AAD8MSG0</accession>
<dbReference type="GO" id="GO:0051301">
    <property type="term" value="P:cell division"/>
    <property type="evidence" value="ECO:0007669"/>
    <property type="project" value="UniProtKB-KW"/>
</dbReference>
<evidence type="ECO:0000256" key="11">
    <source>
        <dbReference type="ARBA" id="ARBA00022853"/>
    </source>
</evidence>
<sequence>MFSDADGSSKIILSEPTGSTAEEEKAGKNSTATDHNIACILISLILYYYRCLAEYLPTLKELLASQIRDAVSSIEVRRQFIVALAPLFGRPLEADPVFCRKASFLAVSGIFTFVGMLDKDQEIAVKRLSKTSKQGIYEFMNEVS</sequence>
<evidence type="ECO:0000256" key="1">
    <source>
        <dbReference type="ARBA" id="ARBA00004123"/>
    </source>
</evidence>
<evidence type="ECO:0000256" key="10">
    <source>
        <dbReference type="ARBA" id="ARBA00022786"/>
    </source>
</evidence>
<dbReference type="AlphaFoldDB" id="A0AAD8MSG0"/>
<evidence type="ECO:0000256" key="9">
    <source>
        <dbReference type="ARBA" id="ARBA00022776"/>
    </source>
</evidence>